<protein>
    <recommendedName>
        <fullName evidence="6">Amino acid transporter transmembrane domain-containing protein</fullName>
    </recommendedName>
</protein>
<dbReference type="eggNOG" id="KOG1305">
    <property type="taxonomic scope" value="Eukaryota"/>
</dbReference>
<dbReference type="Pfam" id="PF01490">
    <property type="entry name" value="Aa_trans"/>
    <property type="match status" value="1"/>
</dbReference>
<reference evidence="7" key="3">
    <citation type="submission" date="2025-09" db="UniProtKB">
        <authorList>
            <consortium name="Ensembl"/>
        </authorList>
    </citation>
    <scope>IDENTIFICATION</scope>
</reference>
<keyword evidence="3 5" id="KW-1133">Transmembrane helix</keyword>
<evidence type="ECO:0000259" key="6">
    <source>
        <dbReference type="Pfam" id="PF01490"/>
    </source>
</evidence>
<name>H2ZGI8_CIOSA</name>
<feature type="transmembrane region" description="Helical" evidence="5">
    <location>
        <begin position="147"/>
        <end position="164"/>
    </location>
</feature>
<dbReference type="PANTHER" id="PTHR22950:SF652">
    <property type="entry name" value="TRANSMEMBRANE AMINO ACID TRANSPORTER FAMILY PROTEIN"/>
    <property type="match status" value="1"/>
</dbReference>
<accession>H2ZGI8</accession>
<comment type="subcellular location">
    <subcellularLocation>
        <location evidence="1">Membrane</location>
        <topology evidence="1">Multi-pass membrane protein</topology>
    </subcellularLocation>
</comment>
<dbReference type="GO" id="GO:0015179">
    <property type="term" value="F:L-amino acid transmembrane transporter activity"/>
    <property type="evidence" value="ECO:0007669"/>
    <property type="project" value="TreeGrafter"/>
</dbReference>
<feature type="transmembrane region" description="Helical" evidence="5">
    <location>
        <begin position="35"/>
        <end position="67"/>
    </location>
</feature>
<dbReference type="STRING" id="51511.ENSCSAVP00000016704"/>
<keyword evidence="4 5" id="KW-0472">Membrane</keyword>
<dbReference type="InterPro" id="IPR013057">
    <property type="entry name" value="AA_transpt_TM"/>
</dbReference>
<organism evidence="7 8">
    <name type="scientific">Ciona savignyi</name>
    <name type="common">Pacific transparent sea squirt</name>
    <dbReference type="NCBI Taxonomy" id="51511"/>
    <lineage>
        <taxon>Eukaryota</taxon>
        <taxon>Metazoa</taxon>
        <taxon>Chordata</taxon>
        <taxon>Tunicata</taxon>
        <taxon>Ascidiacea</taxon>
        <taxon>Phlebobranchia</taxon>
        <taxon>Cionidae</taxon>
        <taxon>Ciona</taxon>
    </lineage>
</organism>
<feature type="domain" description="Amino acid transporter transmembrane" evidence="6">
    <location>
        <begin position="2"/>
        <end position="158"/>
    </location>
</feature>
<dbReference type="GO" id="GO:0016020">
    <property type="term" value="C:membrane"/>
    <property type="evidence" value="ECO:0007669"/>
    <property type="project" value="UniProtKB-SubCell"/>
</dbReference>
<evidence type="ECO:0000313" key="8">
    <source>
        <dbReference type="Proteomes" id="UP000007875"/>
    </source>
</evidence>
<proteinExistence type="predicted"/>
<feature type="transmembrane region" description="Helical" evidence="5">
    <location>
        <begin position="87"/>
        <end position="104"/>
    </location>
</feature>
<keyword evidence="8" id="KW-1185">Reference proteome</keyword>
<dbReference type="Ensembl" id="ENSCSAVT00000016886.1">
    <property type="protein sequence ID" value="ENSCSAVP00000016704.1"/>
    <property type="gene ID" value="ENSCSAVG00000009822.1"/>
</dbReference>
<evidence type="ECO:0000256" key="1">
    <source>
        <dbReference type="ARBA" id="ARBA00004141"/>
    </source>
</evidence>
<keyword evidence="2 5" id="KW-0812">Transmembrane</keyword>
<evidence type="ECO:0000256" key="4">
    <source>
        <dbReference type="ARBA" id="ARBA00023136"/>
    </source>
</evidence>
<feature type="transmembrane region" description="Helical" evidence="5">
    <location>
        <begin position="110"/>
        <end position="135"/>
    </location>
</feature>
<evidence type="ECO:0000256" key="3">
    <source>
        <dbReference type="ARBA" id="ARBA00022989"/>
    </source>
</evidence>
<reference evidence="7" key="2">
    <citation type="submission" date="2025-08" db="UniProtKB">
        <authorList>
            <consortium name="Ensembl"/>
        </authorList>
    </citation>
    <scope>IDENTIFICATION</scope>
</reference>
<dbReference type="PANTHER" id="PTHR22950">
    <property type="entry name" value="AMINO ACID TRANSPORTER"/>
    <property type="match status" value="1"/>
</dbReference>
<sequence>MLCAVSYCLTGICGYLTFGDDAKSDILQNYNANDFFVIAARIAIVIAMLTSYPILQFCGRAAIITLFIKMRIFSTSPQQRIEKLRRYLLTLTWFFTSLVLALFIPNIGEAIAVVGGLAGCFIMLFPGLCLTVLAVNLNSSSKWKVRILILVGASYSVIGTFLFGEITTEAIMNDISSASSELSSTCYAS</sequence>
<reference evidence="8" key="1">
    <citation type="submission" date="2003-08" db="EMBL/GenBank/DDBJ databases">
        <authorList>
            <person name="Birren B."/>
            <person name="Nusbaum C."/>
            <person name="Abebe A."/>
            <person name="Abouelleil A."/>
            <person name="Adekoya E."/>
            <person name="Ait-zahra M."/>
            <person name="Allen N."/>
            <person name="Allen T."/>
            <person name="An P."/>
            <person name="Anderson M."/>
            <person name="Anderson S."/>
            <person name="Arachchi H."/>
            <person name="Armbruster J."/>
            <person name="Bachantsang P."/>
            <person name="Baldwin J."/>
            <person name="Barry A."/>
            <person name="Bayul T."/>
            <person name="Blitshsteyn B."/>
            <person name="Bloom T."/>
            <person name="Blye J."/>
            <person name="Boguslavskiy L."/>
            <person name="Borowsky M."/>
            <person name="Boukhgalter B."/>
            <person name="Brunache A."/>
            <person name="Butler J."/>
            <person name="Calixte N."/>
            <person name="Calvo S."/>
            <person name="Camarata J."/>
            <person name="Campo K."/>
            <person name="Chang J."/>
            <person name="Cheshatsang Y."/>
            <person name="Citroen M."/>
            <person name="Collymore A."/>
            <person name="Considine T."/>
            <person name="Cook A."/>
            <person name="Cooke P."/>
            <person name="Corum B."/>
            <person name="Cuomo C."/>
            <person name="David R."/>
            <person name="Dawoe T."/>
            <person name="Degray S."/>
            <person name="Dodge S."/>
            <person name="Dooley K."/>
            <person name="Dorje P."/>
            <person name="Dorjee K."/>
            <person name="Dorris L."/>
            <person name="Duffey N."/>
            <person name="Dupes A."/>
            <person name="Elkins T."/>
            <person name="Engels R."/>
            <person name="Erickson J."/>
            <person name="Farina A."/>
            <person name="Faro S."/>
            <person name="Ferreira P."/>
            <person name="Fischer H."/>
            <person name="Fitzgerald M."/>
            <person name="Foley K."/>
            <person name="Gage D."/>
            <person name="Galagan J."/>
            <person name="Gearin G."/>
            <person name="Gnerre S."/>
            <person name="Gnirke A."/>
            <person name="Goyette A."/>
            <person name="Graham J."/>
            <person name="Grandbois E."/>
            <person name="Gyaltsen K."/>
            <person name="Hafez N."/>
            <person name="Hagopian D."/>
            <person name="Hagos B."/>
            <person name="Hall J."/>
            <person name="Hatcher B."/>
            <person name="Heller A."/>
            <person name="Higgins H."/>
            <person name="Honan T."/>
            <person name="Horn A."/>
            <person name="Houde N."/>
            <person name="Hughes L."/>
            <person name="Hulme W."/>
            <person name="Husby E."/>
            <person name="Iliev I."/>
            <person name="Jaffe D."/>
            <person name="Jones C."/>
            <person name="Kamal M."/>
            <person name="Kamat A."/>
            <person name="Kamvysselis M."/>
            <person name="Karlsson E."/>
            <person name="Kells C."/>
            <person name="Kieu A."/>
            <person name="Kisner P."/>
            <person name="Kodira C."/>
            <person name="Kulbokas E."/>
            <person name="Labutti K."/>
            <person name="Lama D."/>
            <person name="Landers T."/>
            <person name="Leger J."/>
            <person name="Levine S."/>
            <person name="Lewis D."/>
            <person name="Lewis T."/>
            <person name="Lindblad-toh K."/>
            <person name="Liu X."/>
            <person name="Lokyitsang T."/>
            <person name="Lokyitsang Y."/>
            <person name="Lucien O."/>
            <person name="Lui A."/>
            <person name="Ma L.J."/>
            <person name="Mabbitt R."/>
            <person name="Macdonald J."/>
            <person name="Maclean C."/>
            <person name="Major J."/>
            <person name="Manning J."/>
            <person name="Marabella R."/>
            <person name="Maru K."/>
            <person name="Matthews C."/>
            <person name="Mauceli E."/>
            <person name="Mccarthy M."/>
            <person name="Mcdonough S."/>
            <person name="Mcghee T."/>
            <person name="Meldrim J."/>
            <person name="Meneus L."/>
            <person name="Mesirov J."/>
            <person name="Mihalev A."/>
            <person name="Mihova T."/>
            <person name="Mikkelsen T."/>
            <person name="Mlenga V."/>
            <person name="Moru K."/>
            <person name="Mozes J."/>
            <person name="Mulrain L."/>
            <person name="Munson G."/>
            <person name="Naylor J."/>
            <person name="Newes C."/>
            <person name="Nguyen C."/>
            <person name="Nguyen N."/>
            <person name="Nguyen T."/>
            <person name="Nicol R."/>
            <person name="Nielsen C."/>
            <person name="Nizzari M."/>
            <person name="Norbu C."/>
            <person name="Norbu N."/>
            <person name="O'donnell P."/>
            <person name="Okoawo O."/>
            <person name="O'leary S."/>
            <person name="Omotosho B."/>
            <person name="O'neill K."/>
            <person name="Osman S."/>
            <person name="Parker S."/>
            <person name="Perrin D."/>
            <person name="Phunkhang P."/>
            <person name="Piqani B."/>
            <person name="Purcell S."/>
            <person name="Rachupka T."/>
            <person name="Ramasamy U."/>
            <person name="Rameau R."/>
            <person name="Ray V."/>
            <person name="Raymond C."/>
            <person name="Retta R."/>
            <person name="Richardson S."/>
            <person name="Rise C."/>
            <person name="Rodriguez J."/>
            <person name="Rogers J."/>
            <person name="Rogov P."/>
            <person name="Rutman M."/>
            <person name="Schupbach R."/>
            <person name="Seaman C."/>
            <person name="Settipalli S."/>
            <person name="Sharpe T."/>
            <person name="Sheridan J."/>
            <person name="Sherpa N."/>
            <person name="Shi J."/>
            <person name="Smirnov S."/>
            <person name="Smith C."/>
            <person name="Sougnez C."/>
            <person name="Spencer B."/>
            <person name="Stalker J."/>
            <person name="Stange-thomann N."/>
            <person name="Stavropoulos S."/>
            <person name="Stetson K."/>
            <person name="Stone C."/>
            <person name="Stone S."/>
            <person name="Stubbs M."/>
            <person name="Talamas J."/>
            <person name="Tchuinga P."/>
            <person name="Tenzing P."/>
            <person name="Tesfaye S."/>
            <person name="Theodore J."/>
            <person name="Thoulutsang Y."/>
            <person name="Topham K."/>
            <person name="Towey S."/>
            <person name="Tsamla T."/>
            <person name="Tsomo N."/>
            <person name="Vallee D."/>
            <person name="Vassiliev H."/>
            <person name="Venkataraman V."/>
            <person name="Vinson J."/>
            <person name="Vo A."/>
            <person name="Wade C."/>
            <person name="Wang S."/>
            <person name="Wangchuk T."/>
            <person name="Wangdi T."/>
            <person name="Whittaker C."/>
            <person name="Wilkinson J."/>
            <person name="Wu Y."/>
            <person name="Wyman D."/>
            <person name="Yadav S."/>
            <person name="Yang S."/>
            <person name="Yang X."/>
            <person name="Yeager S."/>
            <person name="Yee E."/>
            <person name="Young G."/>
            <person name="Zainoun J."/>
            <person name="Zembeck L."/>
            <person name="Zimmer A."/>
            <person name="Zody M."/>
            <person name="Lander E."/>
        </authorList>
    </citation>
    <scope>NUCLEOTIDE SEQUENCE [LARGE SCALE GENOMIC DNA]</scope>
</reference>
<dbReference type="GeneTree" id="ENSGT00940000170090"/>
<evidence type="ECO:0000256" key="2">
    <source>
        <dbReference type="ARBA" id="ARBA00022692"/>
    </source>
</evidence>
<dbReference type="OMA" id="SAMFIMY"/>
<evidence type="ECO:0000313" key="7">
    <source>
        <dbReference type="Ensembl" id="ENSCSAVP00000016704.1"/>
    </source>
</evidence>
<dbReference type="AlphaFoldDB" id="H2ZGI8"/>
<dbReference type="Proteomes" id="UP000007875">
    <property type="component" value="Unassembled WGS sequence"/>
</dbReference>
<dbReference type="InParanoid" id="H2ZGI8"/>
<dbReference type="HOGENOM" id="CLU_038973_1_1_1"/>
<evidence type="ECO:0000256" key="5">
    <source>
        <dbReference type="SAM" id="Phobius"/>
    </source>
</evidence>